<dbReference type="Proteomes" id="UP000547209">
    <property type="component" value="Unassembled WGS sequence"/>
</dbReference>
<accession>A0A7X0RU42</accession>
<organism evidence="3 4">
    <name type="scientific">Cohnella nanjingensis</name>
    <dbReference type="NCBI Taxonomy" id="1387779"/>
    <lineage>
        <taxon>Bacteria</taxon>
        <taxon>Bacillati</taxon>
        <taxon>Bacillota</taxon>
        <taxon>Bacilli</taxon>
        <taxon>Bacillales</taxon>
        <taxon>Paenibacillaceae</taxon>
        <taxon>Cohnella</taxon>
    </lineage>
</organism>
<keyword evidence="2" id="KW-0378">Hydrolase</keyword>
<evidence type="ECO:0000256" key="2">
    <source>
        <dbReference type="ARBA" id="ARBA00022801"/>
    </source>
</evidence>
<dbReference type="RefSeq" id="WP_185671493.1">
    <property type="nucleotide sequence ID" value="NZ_JACJVP010000041.1"/>
</dbReference>
<dbReference type="PANTHER" id="PTHR31793:SF24">
    <property type="entry name" value="LONG-CHAIN ACYL-COA THIOESTERASE FADM"/>
    <property type="match status" value="1"/>
</dbReference>
<comment type="caution">
    <text evidence="3">The sequence shown here is derived from an EMBL/GenBank/DDBJ whole genome shotgun (WGS) entry which is preliminary data.</text>
</comment>
<dbReference type="InterPro" id="IPR006684">
    <property type="entry name" value="YbgC/YbaW"/>
</dbReference>
<gene>
    <name evidence="3" type="ORF">H7C19_23370</name>
</gene>
<dbReference type="PIRSF" id="PIRSF003230">
    <property type="entry name" value="YbgC"/>
    <property type="match status" value="1"/>
</dbReference>
<reference evidence="3 4" key="1">
    <citation type="submission" date="2020-08" db="EMBL/GenBank/DDBJ databases">
        <title>Cohnella phylogeny.</title>
        <authorList>
            <person name="Dunlap C."/>
        </authorList>
    </citation>
    <scope>NUCLEOTIDE SEQUENCE [LARGE SCALE GENOMIC DNA]</scope>
    <source>
        <strain evidence="3 4">DSM 28246</strain>
    </source>
</reference>
<evidence type="ECO:0000313" key="3">
    <source>
        <dbReference type="EMBL" id="MBB6673625.1"/>
    </source>
</evidence>
<dbReference type="AlphaFoldDB" id="A0A7X0RU42"/>
<dbReference type="CDD" id="cd00586">
    <property type="entry name" value="4HBT"/>
    <property type="match status" value="1"/>
</dbReference>
<dbReference type="EMBL" id="JACJVP010000041">
    <property type="protein sequence ID" value="MBB6673625.1"/>
    <property type="molecule type" value="Genomic_DNA"/>
</dbReference>
<dbReference type="Gene3D" id="3.10.129.10">
    <property type="entry name" value="Hotdog Thioesterase"/>
    <property type="match status" value="1"/>
</dbReference>
<sequence>MRNAPYVGTDPQVWLQKFNFSTSIKVRYCETDILGHVNNVSYFIYFEQGRVEYLDRLGLRDELFNDRTITVVADLECQYLSQIYIQDPLKLHVRVAKIGRSSFDLEYAIVQADTGVLKATGRGAMVHIDKAQGSSTPIPEAVREKFAGLEGQGLAR</sequence>
<evidence type="ECO:0000313" key="4">
    <source>
        <dbReference type="Proteomes" id="UP000547209"/>
    </source>
</evidence>
<keyword evidence="4" id="KW-1185">Reference proteome</keyword>
<evidence type="ECO:0000256" key="1">
    <source>
        <dbReference type="ARBA" id="ARBA00005953"/>
    </source>
</evidence>
<dbReference type="GO" id="GO:0047617">
    <property type="term" value="F:fatty acyl-CoA hydrolase activity"/>
    <property type="evidence" value="ECO:0007669"/>
    <property type="project" value="TreeGrafter"/>
</dbReference>
<protein>
    <submittedName>
        <fullName evidence="3">Acyl-CoA thioesterase</fullName>
    </submittedName>
</protein>
<dbReference type="PANTHER" id="PTHR31793">
    <property type="entry name" value="4-HYDROXYBENZOYL-COA THIOESTERASE FAMILY MEMBER"/>
    <property type="match status" value="1"/>
</dbReference>
<dbReference type="InterPro" id="IPR050563">
    <property type="entry name" value="4-hydroxybenzoyl-CoA_TE"/>
</dbReference>
<dbReference type="SUPFAM" id="SSF54637">
    <property type="entry name" value="Thioesterase/thiol ester dehydrase-isomerase"/>
    <property type="match status" value="1"/>
</dbReference>
<comment type="similarity">
    <text evidence="1">Belongs to the 4-hydroxybenzoyl-CoA thioesterase family.</text>
</comment>
<proteinExistence type="inferred from homology"/>
<name>A0A7X0RU42_9BACL</name>
<dbReference type="Pfam" id="PF13279">
    <property type="entry name" value="4HBT_2"/>
    <property type="match status" value="1"/>
</dbReference>
<dbReference type="InterPro" id="IPR029069">
    <property type="entry name" value="HotDog_dom_sf"/>
</dbReference>